<dbReference type="Gene3D" id="3.90.1410.10">
    <property type="entry name" value="set domain protein methyltransferase, domain 1"/>
    <property type="match status" value="1"/>
</dbReference>
<dbReference type="GeneID" id="40320374"/>
<dbReference type="Proteomes" id="UP000284403">
    <property type="component" value="Unassembled WGS sequence"/>
</dbReference>
<dbReference type="RefSeq" id="XP_029226253.1">
    <property type="nucleotide sequence ID" value="XM_029373635.1"/>
</dbReference>
<dbReference type="EMBL" id="MKKU01000478">
    <property type="protein sequence ID" value="RNF10655.1"/>
    <property type="molecule type" value="Genomic_DNA"/>
</dbReference>
<gene>
    <name evidence="1" type="ORF">Tco025E_06763</name>
</gene>
<comment type="caution">
    <text evidence="1">The sequence shown here is derived from an EMBL/GenBank/DDBJ whole genome shotgun (WGS) entry which is preliminary data.</text>
</comment>
<reference evidence="1 2" key="1">
    <citation type="journal article" date="2018" name="BMC Genomics">
        <title>Genomic comparison of Trypanosoma conorhini and Trypanosoma rangeli to Trypanosoma cruzi strains of high and low virulence.</title>
        <authorList>
            <person name="Bradwell K.R."/>
            <person name="Koparde V.N."/>
            <person name="Matveyev A.V."/>
            <person name="Serrano M.G."/>
            <person name="Alves J.M."/>
            <person name="Parikh H."/>
            <person name="Huang B."/>
            <person name="Lee V."/>
            <person name="Espinosa-Alvarez O."/>
            <person name="Ortiz P.A."/>
            <person name="Costa-Martins A.G."/>
            <person name="Teixeira M.M."/>
            <person name="Buck G.A."/>
        </authorList>
    </citation>
    <scope>NUCLEOTIDE SEQUENCE [LARGE SCALE GENOMIC DNA]</scope>
    <source>
        <strain evidence="1 2">025E</strain>
    </source>
</reference>
<dbReference type="SUPFAM" id="SSF82199">
    <property type="entry name" value="SET domain"/>
    <property type="match status" value="1"/>
</dbReference>
<proteinExistence type="predicted"/>
<organism evidence="1 2">
    <name type="scientific">Trypanosoma conorhini</name>
    <dbReference type="NCBI Taxonomy" id="83891"/>
    <lineage>
        <taxon>Eukaryota</taxon>
        <taxon>Discoba</taxon>
        <taxon>Euglenozoa</taxon>
        <taxon>Kinetoplastea</taxon>
        <taxon>Metakinetoplastina</taxon>
        <taxon>Trypanosomatida</taxon>
        <taxon>Trypanosomatidae</taxon>
        <taxon>Trypanosoma</taxon>
    </lineage>
</organism>
<evidence type="ECO:0000313" key="1">
    <source>
        <dbReference type="EMBL" id="RNF10655.1"/>
    </source>
</evidence>
<keyword evidence="2" id="KW-1185">Reference proteome</keyword>
<dbReference type="OrthoDB" id="270426at2759"/>
<dbReference type="InterPro" id="IPR046341">
    <property type="entry name" value="SET_dom_sf"/>
</dbReference>
<dbReference type="AlphaFoldDB" id="A0A3R7N014"/>
<evidence type="ECO:0000313" key="2">
    <source>
        <dbReference type="Proteomes" id="UP000284403"/>
    </source>
</evidence>
<accession>A0A3R7N014</accession>
<sequence>MLFSGACACARARERGLLEGCGSFVVVLLFVSSPRLFLLVGSSVFGAGCGAISSKAWGRRRTPRCGDAWRPPNRFTEFSVMRTPAAWTRANCCVSSPFFHCIAANVAAASPWGPALMAKVSSYTVSGDGVRVEYPKESAVTTVFCALVLCLEGCPLNSYLRWIALEQEADADVRRKLGGPAYARLQAIKDLNESIIAALCEDASSAGWNLPPDAMRRAHAICSSRCVDVPRSRDVFGGPALVPFVDLINHDEEEPNVAVYVDTIDALRPLLRRSKRLPEAFADGVGDGHCPFYVLARAAKEVAAGEELHYRYLDPSDALARDPLFWASRFHFCP</sequence>
<protein>
    <submittedName>
        <fullName evidence="1">Uncharacterized protein</fullName>
    </submittedName>
</protein>
<name>A0A3R7N014_9TRYP</name>